<dbReference type="GO" id="GO:0005829">
    <property type="term" value="C:cytosol"/>
    <property type="evidence" value="ECO:0007669"/>
    <property type="project" value="TreeGrafter"/>
</dbReference>
<keyword evidence="7" id="KW-1185">Reference proteome</keyword>
<dbReference type="SMART" id="SM00382">
    <property type="entry name" value="AAA"/>
    <property type="match status" value="1"/>
</dbReference>
<dbReference type="CDD" id="cd02042">
    <property type="entry name" value="ParAB_family"/>
    <property type="match status" value="1"/>
</dbReference>
<dbReference type="PANTHER" id="PTHR43384:SF6">
    <property type="entry name" value="SEPTUM SITE-DETERMINING PROTEIN MIND HOMOLOG, CHLOROPLASTIC"/>
    <property type="match status" value="1"/>
</dbReference>
<reference evidence="6" key="1">
    <citation type="submission" date="2016-10" db="EMBL/GenBank/DDBJ databases">
        <authorList>
            <person name="de Groot N.N."/>
        </authorList>
    </citation>
    <scope>NUCLEOTIDE SEQUENCE [LARGE SCALE GENOMIC DNA]</scope>
    <source>
        <strain evidence="6">BS3782</strain>
    </source>
</reference>
<protein>
    <submittedName>
        <fullName evidence="6">Cellulose synthase operon protein YhjQ</fullName>
    </submittedName>
</protein>
<dbReference type="GO" id="GO:0016887">
    <property type="term" value="F:ATP hydrolysis activity"/>
    <property type="evidence" value="ECO:0007669"/>
    <property type="project" value="TreeGrafter"/>
</dbReference>
<keyword evidence="1" id="KW-0547">Nucleotide-binding</keyword>
<dbReference type="RefSeq" id="WP_048393063.1">
    <property type="nucleotide sequence ID" value="NZ_JYLB01000001.1"/>
</dbReference>
<evidence type="ECO:0000259" key="4">
    <source>
        <dbReference type="SMART" id="SM00382"/>
    </source>
</evidence>
<dbReference type="GO" id="GO:0009898">
    <property type="term" value="C:cytoplasmic side of plasma membrane"/>
    <property type="evidence" value="ECO:0007669"/>
    <property type="project" value="TreeGrafter"/>
</dbReference>
<evidence type="ECO:0000313" key="8">
    <source>
        <dbReference type="Proteomes" id="UP000434925"/>
    </source>
</evidence>
<dbReference type="EMBL" id="LT629746">
    <property type="protein sequence ID" value="SDT30848.1"/>
    <property type="molecule type" value="Genomic_DNA"/>
</dbReference>
<evidence type="ECO:0000313" key="7">
    <source>
        <dbReference type="Proteomes" id="UP000182814"/>
    </source>
</evidence>
<dbReference type="InterPro" id="IPR017746">
    <property type="entry name" value="Cellulose_synthase_operon_BcsQ"/>
</dbReference>
<evidence type="ECO:0000313" key="5">
    <source>
        <dbReference type="EMBL" id="KAB0507511.1"/>
    </source>
</evidence>
<dbReference type="Proteomes" id="UP000434925">
    <property type="component" value="Unassembled WGS sequence"/>
</dbReference>
<dbReference type="EMBL" id="VZPO01000002">
    <property type="protein sequence ID" value="KAB0507511.1"/>
    <property type="molecule type" value="Genomic_DNA"/>
</dbReference>
<evidence type="ECO:0000256" key="1">
    <source>
        <dbReference type="ARBA" id="ARBA00022741"/>
    </source>
</evidence>
<reference evidence="5 8" key="3">
    <citation type="submission" date="2019-09" db="EMBL/GenBank/DDBJ databases">
        <title>Draft genome sequences of 48 bacterial type strains from the CCUG.</title>
        <authorList>
            <person name="Tunovic T."/>
            <person name="Pineiro-Iglesias B."/>
            <person name="Unosson C."/>
            <person name="Inganas E."/>
            <person name="Ohlen M."/>
            <person name="Cardew S."/>
            <person name="Jensie-Markopoulos S."/>
            <person name="Salva-Serra F."/>
            <person name="Jaen-Luchoro D."/>
            <person name="Karlsson R."/>
            <person name="Svensson-Stadler L."/>
            <person name="Chun J."/>
            <person name="Moore E."/>
        </authorList>
    </citation>
    <scope>NUCLEOTIDE SEQUENCE [LARGE SCALE GENOMIC DNA]</scope>
    <source>
        <strain evidence="5 8">CCUG 51522</strain>
    </source>
</reference>
<name>A0A0J6KGF7_9PSED</name>
<proteinExistence type="predicted"/>
<feature type="region of interest" description="Disordered" evidence="3">
    <location>
        <begin position="26"/>
        <end position="55"/>
    </location>
</feature>
<dbReference type="Gene3D" id="3.40.50.300">
    <property type="entry name" value="P-loop containing nucleotide triphosphate hydrolases"/>
    <property type="match status" value="1"/>
</dbReference>
<dbReference type="GO" id="GO:0005524">
    <property type="term" value="F:ATP binding"/>
    <property type="evidence" value="ECO:0007669"/>
    <property type="project" value="UniProtKB-KW"/>
</dbReference>
<dbReference type="InterPro" id="IPR003593">
    <property type="entry name" value="AAA+_ATPase"/>
</dbReference>
<dbReference type="AlphaFoldDB" id="A0A0J6KGF7"/>
<dbReference type="Proteomes" id="UP000182814">
    <property type="component" value="Chromosome I"/>
</dbReference>
<feature type="domain" description="AAA+ ATPase" evidence="4">
    <location>
        <begin position="133"/>
        <end position="313"/>
    </location>
</feature>
<dbReference type="InterPro" id="IPR027417">
    <property type="entry name" value="P-loop_NTPase"/>
</dbReference>
<dbReference type="NCBIfam" id="TIGR03371">
    <property type="entry name" value="cellulose_yhjQ"/>
    <property type="match status" value="1"/>
</dbReference>
<evidence type="ECO:0000256" key="2">
    <source>
        <dbReference type="ARBA" id="ARBA00022840"/>
    </source>
</evidence>
<dbReference type="GO" id="GO:0051782">
    <property type="term" value="P:negative regulation of cell division"/>
    <property type="evidence" value="ECO:0007669"/>
    <property type="project" value="TreeGrafter"/>
</dbReference>
<dbReference type="PATRIC" id="fig|163011.3.peg.1367"/>
<dbReference type="SUPFAM" id="SSF52540">
    <property type="entry name" value="P-loop containing nucleoside triphosphate hydrolases"/>
    <property type="match status" value="1"/>
</dbReference>
<sequence>MKYVDDITKLFTRFGANAQSYQEIQPNYKDFKDDPVTSALAEPGPSVALSPPTPTPTPSVFLLNEPQPSLLIGAPVEPVKNVVLSLPSPKSPPLTEPPASSATGDRQRLSDLLRELNQVRRDGLPETTRRRTKAKVIAIVSANGGVGKSTVAAGLAKTFRRPGGRTIAIDLDPQNALSSHLGITRQVPGLIQLKEQDADWGAHRLPGFSDSECLPFGTGEMNDRRLLRQLMLEDADWLNQHLASMDLSENDTVILDTPSGATVYSQQALDAADLVLVMTVADAASYLALDTMTQWLETTRRRAQRHRYVLNQRDDSRSFSRDMGVLFLRRLGADLIGTIRLDHQFNESLAYGRDPLQYAPESIGCQDILSLSGAVHALLFADTSSQQGTP</sequence>
<organism evidence="6 7">
    <name type="scientific">Pseudomonas lini</name>
    <dbReference type="NCBI Taxonomy" id="163011"/>
    <lineage>
        <taxon>Bacteria</taxon>
        <taxon>Pseudomonadati</taxon>
        <taxon>Pseudomonadota</taxon>
        <taxon>Gammaproteobacteria</taxon>
        <taxon>Pseudomonadales</taxon>
        <taxon>Pseudomonadaceae</taxon>
        <taxon>Pseudomonas</taxon>
    </lineage>
</organism>
<dbReference type="Pfam" id="PF06564">
    <property type="entry name" value="CBP_BcsQ"/>
    <property type="match status" value="1"/>
</dbReference>
<feature type="region of interest" description="Disordered" evidence="3">
    <location>
        <begin position="86"/>
        <end position="108"/>
    </location>
</feature>
<dbReference type="InterPro" id="IPR050625">
    <property type="entry name" value="ParA/MinD_ATPase"/>
</dbReference>
<keyword evidence="2" id="KW-0067">ATP-binding</keyword>
<evidence type="ECO:0000313" key="6">
    <source>
        <dbReference type="EMBL" id="SDT30848.1"/>
    </source>
</evidence>
<accession>A0A0J6KGF7</accession>
<evidence type="ECO:0000256" key="3">
    <source>
        <dbReference type="SAM" id="MobiDB-lite"/>
    </source>
</evidence>
<gene>
    <name evidence="5" type="primary">yhjQ</name>
    <name evidence="5" type="ORF">F7R14_06655</name>
    <name evidence="6" type="ORF">SAMN04490191_3878</name>
</gene>
<reference evidence="7" key="2">
    <citation type="submission" date="2016-10" db="EMBL/GenBank/DDBJ databases">
        <authorList>
            <person name="Varghese N."/>
            <person name="Submissions S."/>
        </authorList>
    </citation>
    <scope>NUCLEOTIDE SEQUENCE [LARGE SCALE GENOMIC DNA]</scope>
    <source>
        <strain evidence="7">BS3782</strain>
    </source>
</reference>
<dbReference type="PANTHER" id="PTHR43384">
    <property type="entry name" value="SEPTUM SITE-DETERMINING PROTEIN MIND HOMOLOG, CHLOROPLASTIC-RELATED"/>
    <property type="match status" value="1"/>
</dbReference>